<evidence type="ECO:0000313" key="2">
    <source>
        <dbReference type="Proteomes" id="UP000308600"/>
    </source>
</evidence>
<evidence type="ECO:0000313" key="1">
    <source>
        <dbReference type="EMBL" id="TFK64132.1"/>
    </source>
</evidence>
<reference evidence="1 2" key="1">
    <citation type="journal article" date="2019" name="Nat. Ecol. Evol.">
        <title>Megaphylogeny resolves global patterns of mushroom evolution.</title>
        <authorList>
            <person name="Varga T."/>
            <person name="Krizsan K."/>
            <person name="Foldi C."/>
            <person name="Dima B."/>
            <person name="Sanchez-Garcia M."/>
            <person name="Sanchez-Ramirez S."/>
            <person name="Szollosi G.J."/>
            <person name="Szarkandi J.G."/>
            <person name="Papp V."/>
            <person name="Albert L."/>
            <person name="Andreopoulos W."/>
            <person name="Angelini C."/>
            <person name="Antonin V."/>
            <person name="Barry K.W."/>
            <person name="Bougher N.L."/>
            <person name="Buchanan P."/>
            <person name="Buyck B."/>
            <person name="Bense V."/>
            <person name="Catcheside P."/>
            <person name="Chovatia M."/>
            <person name="Cooper J."/>
            <person name="Damon W."/>
            <person name="Desjardin D."/>
            <person name="Finy P."/>
            <person name="Geml J."/>
            <person name="Haridas S."/>
            <person name="Hughes K."/>
            <person name="Justo A."/>
            <person name="Karasinski D."/>
            <person name="Kautmanova I."/>
            <person name="Kiss B."/>
            <person name="Kocsube S."/>
            <person name="Kotiranta H."/>
            <person name="LaButti K.M."/>
            <person name="Lechner B.E."/>
            <person name="Liimatainen K."/>
            <person name="Lipzen A."/>
            <person name="Lukacs Z."/>
            <person name="Mihaltcheva S."/>
            <person name="Morgado L.N."/>
            <person name="Niskanen T."/>
            <person name="Noordeloos M.E."/>
            <person name="Ohm R.A."/>
            <person name="Ortiz-Santana B."/>
            <person name="Ovrebo C."/>
            <person name="Racz N."/>
            <person name="Riley R."/>
            <person name="Savchenko A."/>
            <person name="Shiryaev A."/>
            <person name="Soop K."/>
            <person name="Spirin V."/>
            <person name="Szebenyi C."/>
            <person name="Tomsovsky M."/>
            <person name="Tulloss R.E."/>
            <person name="Uehling J."/>
            <person name="Grigoriev I.V."/>
            <person name="Vagvolgyi C."/>
            <person name="Papp T."/>
            <person name="Martin F.M."/>
            <person name="Miettinen O."/>
            <person name="Hibbett D.S."/>
            <person name="Nagy L.G."/>
        </authorList>
    </citation>
    <scope>NUCLEOTIDE SEQUENCE [LARGE SCALE GENOMIC DNA]</scope>
    <source>
        <strain evidence="1 2">NL-1719</strain>
    </source>
</reference>
<keyword evidence="2" id="KW-1185">Reference proteome</keyword>
<dbReference type="EMBL" id="ML208488">
    <property type="protein sequence ID" value="TFK64132.1"/>
    <property type="molecule type" value="Genomic_DNA"/>
</dbReference>
<name>A0ACD3AH04_9AGAR</name>
<organism evidence="1 2">
    <name type="scientific">Pluteus cervinus</name>
    <dbReference type="NCBI Taxonomy" id="181527"/>
    <lineage>
        <taxon>Eukaryota</taxon>
        <taxon>Fungi</taxon>
        <taxon>Dikarya</taxon>
        <taxon>Basidiomycota</taxon>
        <taxon>Agaricomycotina</taxon>
        <taxon>Agaricomycetes</taxon>
        <taxon>Agaricomycetidae</taxon>
        <taxon>Agaricales</taxon>
        <taxon>Pluteineae</taxon>
        <taxon>Pluteaceae</taxon>
        <taxon>Pluteus</taxon>
    </lineage>
</organism>
<accession>A0ACD3AH04</accession>
<gene>
    <name evidence="1" type="ORF">BDN72DRAFT_901828</name>
</gene>
<dbReference type="Proteomes" id="UP000308600">
    <property type="component" value="Unassembled WGS sequence"/>
</dbReference>
<sequence length="404" mass="45900">MDDKPLFLDFVSDDGQWGGQFQILSLRSQHSQSSNRPLPDIHIFCRMGQNQELISTFTAKLQEHMIPLLPRLGMLRLVTDVPILFSLISFLNSNQFPVLVKLCIEVAQSDNVDVSQYRRMLNFLTISAQSYPALSSLNLKGMFDTGIIPDPMVQTTFPWNQITEMVWEEQAYCDPNICRFLSLCQNLVSCRIIYPGSNFDHRSWPFPNGKVRLPRLTHLQIDIIQETNVFPFLSTLSTPTLEDLTIGLAPRCRTGPCPVAALCVLRDSSGGLVKLKSFRGTNFNWTTDLLLGFLNSCPSLQWVDILHAICDIPQIIMDLSADPQALRSLIRFCIDVQVQTEPKWRQIHELLLTYCCPGFHGEAPLSFIIRKAEGDGDEEKIVSTTRYKFRSRPGELEFVDRNVS</sequence>
<protein>
    <submittedName>
        <fullName evidence="1">Uncharacterized protein</fullName>
    </submittedName>
</protein>
<proteinExistence type="predicted"/>